<sequence length="57" mass="6380">MKIKQIVKPSLAVLAAGILSACATIKQRQSRRHDRQSGFPGTLFRNARQQARHIPDL</sequence>
<accession>A0AA44UAC4</accession>
<comment type="caution">
    <text evidence="2">The sequence shown here is derived from an EMBL/GenBank/DDBJ whole genome shotgun (WGS) entry which is preliminary data.</text>
</comment>
<feature type="region of interest" description="Disordered" evidence="1">
    <location>
        <begin position="29"/>
        <end position="57"/>
    </location>
</feature>
<name>A0AA44UAC4_NEIGO</name>
<dbReference type="AlphaFoldDB" id="A0AA44UAC4"/>
<gene>
    <name evidence="2" type="ORF">N776_09325</name>
</gene>
<reference evidence="2 3" key="1">
    <citation type="submission" date="2013-08" db="EMBL/GenBank/DDBJ databases">
        <authorList>
            <person name="Trees D."/>
        </authorList>
    </citation>
    <scope>NUCLEOTIDE SEQUENCE [LARGE SCALE GENOMIC DNA]</scope>
    <source>
        <strain evidence="2 3">3502</strain>
    </source>
</reference>
<evidence type="ECO:0008006" key="4">
    <source>
        <dbReference type="Google" id="ProtNLM"/>
    </source>
</evidence>
<dbReference type="Proteomes" id="UP000223296">
    <property type="component" value="Unassembled WGS sequence"/>
</dbReference>
<dbReference type="PROSITE" id="PS51257">
    <property type="entry name" value="PROKAR_LIPOPROTEIN"/>
    <property type="match status" value="1"/>
</dbReference>
<organism evidence="2 3">
    <name type="scientific">Neisseria gonorrhoeae 3502</name>
    <dbReference type="NCBI Taxonomy" id="1193404"/>
    <lineage>
        <taxon>Bacteria</taxon>
        <taxon>Pseudomonadati</taxon>
        <taxon>Pseudomonadota</taxon>
        <taxon>Betaproteobacteria</taxon>
        <taxon>Neisseriales</taxon>
        <taxon>Neisseriaceae</taxon>
        <taxon>Neisseria</taxon>
    </lineage>
</organism>
<evidence type="ECO:0000256" key="1">
    <source>
        <dbReference type="SAM" id="MobiDB-lite"/>
    </source>
</evidence>
<proteinExistence type="predicted"/>
<evidence type="ECO:0000313" key="2">
    <source>
        <dbReference type="EMBL" id="PHJ36394.1"/>
    </source>
</evidence>
<protein>
    <recommendedName>
        <fullName evidence="4">Lipoprotein</fullName>
    </recommendedName>
</protein>
<dbReference type="EMBL" id="AVBE01000002">
    <property type="protein sequence ID" value="PHJ36394.1"/>
    <property type="molecule type" value="Genomic_DNA"/>
</dbReference>
<evidence type="ECO:0000313" key="3">
    <source>
        <dbReference type="Proteomes" id="UP000223296"/>
    </source>
</evidence>